<dbReference type="InterPro" id="IPR007811">
    <property type="entry name" value="RPC4"/>
</dbReference>
<feature type="region of interest" description="Disordered" evidence="5">
    <location>
        <begin position="1"/>
        <end position="235"/>
    </location>
</feature>
<dbReference type="EMBL" id="JAPWDQ010000004">
    <property type="protein sequence ID" value="KAJ5488718.1"/>
    <property type="molecule type" value="Genomic_DNA"/>
</dbReference>
<dbReference type="GO" id="GO:0003677">
    <property type="term" value="F:DNA binding"/>
    <property type="evidence" value="ECO:0007669"/>
    <property type="project" value="InterPro"/>
</dbReference>
<dbReference type="GeneID" id="81623459"/>
<keyword evidence="2" id="KW-0240">DNA-directed RNA polymerase</keyword>
<keyword evidence="7" id="KW-1185">Reference proteome</keyword>
<dbReference type="Pfam" id="PF05132">
    <property type="entry name" value="RNA_pol_Rpc4"/>
    <property type="match status" value="1"/>
</dbReference>
<evidence type="ECO:0000256" key="1">
    <source>
        <dbReference type="ARBA" id="ARBA00004123"/>
    </source>
</evidence>
<reference evidence="6" key="2">
    <citation type="journal article" date="2023" name="IMA Fungus">
        <title>Comparative genomic study of the Penicillium genus elucidates a diverse pangenome and 15 lateral gene transfer events.</title>
        <authorList>
            <person name="Petersen C."/>
            <person name="Sorensen T."/>
            <person name="Nielsen M.R."/>
            <person name="Sondergaard T.E."/>
            <person name="Sorensen J.L."/>
            <person name="Fitzpatrick D.A."/>
            <person name="Frisvad J.C."/>
            <person name="Nielsen K.L."/>
        </authorList>
    </citation>
    <scope>NUCLEOTIDE SEQUENCE</scope>
    <source>
        <strain evidence="6">IBT 30728</strain>
    </source>
</reference>
<accession>A0A9W9XCW1</accession>
<evidence type="ECO:0000256" key="2">
    <source>
        <dbReference type="ARBA" id="ARBA00022478"/>
    </source>
</evidence>
<evidence type="ECO:0000256" key="3">
    <source>
        <dbReference type="ARBA" id="ARBA00023163"/>
    </source>
</evidence>
<evidence type="ECO:0000256" key="4">
    <source>
        <dbReference type="ARBA" id="ARBA00023242"/>
    </source>
</evidence>
<comment type="subcellular location">
    <subcellularLocation>
        <location evidence="1">Nucleus</location>
    </subcellularLocation>
</comment>
<dbReference type="PANTHER" id="PTHR13408:SF0">
    <property type="entry name" value="DNA-DIRECTED RNA POLYMERASE III SUBUNIT RPC4"/>
    <property type="match status" value="1"/>
</dbReference>
<dbReference type="AlphaFoldDB" id="A0A9W9XCW1"/>
<dbReference type="GO" id="GO:0042797">
    <property type="term" value="P:tRNA transcription by RNA polymerase III"/>
    <property type="evidence" value="ECO:0007669"/>
    <property type="project" value="TreeGrafter"/>
</dbReference>
<evidence type="ECO:0008006" key="8">
    <source>
        <dbReference type="Google" id="ProtNLM"/>
    </source>
</evidence>
<feature type="compositionally biased region" description="Gly residues" evidence="5">
    <location>
        <begin position="121"/>
        <end position="187"/>
    </location>
</feature>
<keyword evidence="3" id="KW-0804">Transcription</keyword>
<feature type="region of interest" description="Disordered" evidence="5">
    <location>
        <begin position="402"/>
        <end position="449"/>
    </location>
</feature>
<sequence>MPPKSSARRAAPANAAGAPASTPQNGTESGTSTPRTTPGPAGRPVQRLQSLKNRKPSGSIPAANRPPSTLGGEQAKPVMKYKPKAVVRRSKEERDAIEKREQERLNERLREAAAMQRGRGNRGGRGAFRGRGGPMGGVGPFGGARRGRGGGFGGHGGGGGGFGGGGRSGFRSGFSGGGGGGGGGGGMNYDSEEDDEEGLRISIDQINLESDDEDEVDSKQIKGKMPMRSRDGLRPIRVARLQHEERVISVNMESSTAKTDEVRQKLESAKTEEAKKAKAAEAAAAAPPVEEEPRVKAEPVDDADTPMADVPHDDDGFLPTQRVRVRRKVSSPRELSTPEPSQTETQPEAEPEFETVQAEKPDQVRRDPRELLRTKEEIDEHDRHLEDLEYMRNLLYYERKEKSTRAATTAAEPATAGGEPAADTTTETGDGETEGADNDGEEEETYTNQALEGQLFLVQFPPMTPNLVLAKDKDPSPQSSASAAQTQPEPPSQPAEVAVKTEDEEMQVVEDSASDAPKCITAATQWTVPAGRVGKLNVHKSGRITLDWGGIPFELDRATPVDFVQEAVIVSKPAEDEDGAPPRDESENKVWSMGQLAGKFTVSPNWDEIL</sequence>
<evidence type="ECO:0000313" key="7">
    <source>
        <dbReference type="Proteomes" id="UP001148312"/>
    </source>
</evidence>
<feature type="compositionally biased region" description="Basic residues" evidence="5">
    <location>
        <begin position="79"/>
        <end position="88"/>
    </location>
</feature>
<feature type="region of interest" description="Disordered" evidence="5">
    <location>
        <begin position="466"/>
        <end position="505"/>
    </location>
</feature>
<feature type="compositionally biased region" description="Basic and acidic residues" evidence="5">
    <location>
        <begin position="258"/>
        <end position="279"/>
    </location>
</feature>
<dbReference type="Proteomes" id="UP001148312">
    <property type="component" value="Unassembled WGS sequence"/>
</dbReference>
<feature type="compositionally biased region" description="Low complexity" evidence="5">
    <location>
        <begin position="476"/>
        <end position="487"/>
    </location>
</feature>
<organism evidence="6 7">
    <name type="scientific">Penicillium diatomitis</name>
    <dbReference type="NCBI Taxonomy" id="2819901"/>
    <lineage>
        <taxon>Eukaryota</taxon>
        <taxon>Fungi</taxon>
        <taxon>Dikarya</taxon>
        <taxon>Ascomycota</taxon>
        <taxon>Pezizomycotina</taxon>
        <taxon>Eurotiomycetes</taxon>
        <taxon>Eurotiomycetidae</taxon>
        <taxon>Eurotiales</taxon>
        <taxon>Aspergillaceae</taxon>
        <taxon>Penicillium</taxon>
    </lineage>
</organism>
<dbReference type="GO" id="GO:0005666">
    <property type="term" value="C:RNA polymerase III complex"/>
    <property type="evidence" value="ECO:0007669"/>
    <property type="project" value="InterPro"/>
</dbReference>
<feature type="compositionally biased region" description="Acidic residues" evidence="5">
    <location>
        <begin position="429"/>
        <end position="445"/>
    </location>
</feature>
<name>A0A9W9XCW1_9EURO</name>
<feature type="region of interest" description="Disordered" evidence="5">
    <location>
        <begin position="249"/>
        <end position="389"/>
    </location>
</feature>
<dbReference type="PANTHER" id="PTHR13408">
    <property type="entry name" value="DNA-DIRECTED RNA POLYMERASE III"/>
    <property type="match status" value="1"/>
</dbReference>
<gene>
    <name evidence="6" type="ORF">N7539_003608</name>
</gene>
<comment type="caution">
    <text evidence="6">The sequence shown here is derived from an EMBL/GenBank/DDBJ whole genome shotgun (WGS) entry which is preliminary data.</text>
</comment>
<reference evidence="6" key="1">
    <citation type="submission" date="2022-12" db="EMBL/GenBank/DDBJ databases">
        <authorList>
            <person name="Petersen C."/>
        </authorList>
    </citation>
    <scope>NUCLEOTIDE SEQUENCE</scope>
    <source>
        <strain evidence="6">IBT 30728</strain>
    </source>
</reference>
<protein>
    <recommendedName>
        <fullName evidence="8">DNA-directed RNA polymerase III RPC4</fullName>
    </recommendedName>
</protein>
<feature type="compositionally biased region" description="Low complexity" evidence="5">
    <location>
        <begin position="1"/>
        <end position="44"/>
    </location>
</feature>
<feature type="region of interest" description="Disordered" evidence="5">
    <location>
        <begin position="572"/>
        <end position="592"/>
    </location>
</feature>
<feature type="compositionally biased region" description="Low complexity" evidence="5">
    <location>
        <begin position="406"/>
        <end position="428"/>
    </location>
</feature>
<feature type="compositionally biased region" description="Basic and acidic residues" evidence="5">
    <location>
        <begin position="89"/>
        <end position="111"/>
    </location>
</feature>
<feature type="compositionally biased region" description="Basic and acidic residues" evidence="5">
    <location>
        <begin position="357"/>
        <end position="389"/>
    </location>
</feature>
<proteinExistence type="predicted"/>
<evidence type="ECO:0000256" key="5">
    <source>
        <dbReference type="SAM" id="MobiDB-lite"/>
    </source>
</evidence>
<keyword evidence="4" id="KW-0539">Nucleus</keyword>
<dbReference type="RefSeq" id="XP_056790751.1">
    <property type="nucleotide sequence ID" value="XM_056933210.1"/>
</dbReference>
<evidence type="ECO:0000313" key="6">
    <source>
        <dbReference type="EMBL" id="KAJ5488718.1"/>
    </source>
</evidence>